<reference evidence="2" key="1">
    <citation type="submission" date="2015-07" db="EMBL/GenBank/DDBJ databases">
        <title>Genome sequencing project for genomic taxonomy and phylogenomics of Bacillus-like bacteria.</title>
        <authorList>
            <person name="Liu B."/>
            <person name="Wang J."/>
            <person name="Zhu Y."/>
            <person name="Liu G."/>
            <person name="Chen Q."/>
            <person name="Chen Z."/>
            <person name="Lan J."/>
            <person name="Che J."/>
            <person name="Ge C."/>
            <person name="Shi H."/>
            <person name="Pan Z."/>
            <person name="Liu X."/>
        </authorList>
    </citation>
    <scope>NUCLEOTIDE SEQUENCE [LARGE SCALE GENOMIC DNA]</scope>
    <source>
        <strain evidence="2">FJAT-27997</strain>
    </source>
</reference>
<evidence type="ECO:0008006" key="3">
    <source>
        <dbReference type="Google" id="ProtNLM"/>
    </source>
</evidence>
<dbReference type="AlphaFoldDB" id="A0A0K9GTV3"/>
<proteinExistence type="predicted"/>
<accession>A0A0K9GTV3</accession>
<evidence type="ECO:0000313" key="2">
    <source>
        <dbReference type="Proteomes" id="UP000037146"/>
    </source>
</evidence>
<dbReference type="PATRIC" id="fig|1679170.3.peg.2696"/>
<dbReference type="Proteomes" id="UP000037146">
    <property type="component" value="Unassembled WGS sequence"/>
</dbReference>
<dbReference type="RefSeq" id="WP_049681461.1">
    <property type="nucleotide sequence ID" value="NZ_LFZW01000001.1"/>
</dbReference>
<keyword evidence="2" id="KW-1185">Reference proteome</keyword>
<protein>
    <recommendedName>
        <fullName evidence="3">NERD domain-containing protein</fullName>
    </recommendedName>
</protein>
<dbReference type="EMBL" id="LFZW01000001">
    <property type="protein sequence ID" value="KMY50114.1"/>
    <property type="molecule type" value="Genomic_DNA"/>
</dbReference>
<organism evidence="1 2">
    <name type="scientific">Peribacillus loiseleuriae</name>
    <dbReference type="NCBI Taxonomy" id="1679170"/>
    <lineage>
        <taxon>Bacteria</taxon>
        <taxon>Bacillati</taxon>
        <taxon>Bacillota</taxon>
        <taxon>Bacilli</taxon>
        <taxon>Bacillales</taxon>
        <taxon>Bacillaceae</taxon>
        <taxon>Peribacillus</taxon>
    </lineage>
</organism>
<gene>
    <name evidence="1" type="ORF">AC625_11890</name>
</gene>
<sequence>MIKVVNDVDILLVDERREFEEQVLILAYRNKVYFHKLILVDLRMVIVVGQIEPSWIYVIKQVGIEDYRINRASYCEVVREIHSRVESYLEETYGGKFSRYILADHEYNVYVQLI</sequence>
<comment type="caution">
    <text evidence="1">The sequence shown here is derived from an EMBL/GenBank/DDBJ whole genome shotgun (WGS) entry which is preliminary data.</text>
</comment>
<dbReference type="OrthoDB" id="9838149at2"/>
<evidence type="ECO:0000313" key="1">
    <source>
        <dbReference type="EMBL" id="KMY50114.1"/>
    </source>
</evidence>
<name>A0A0K9GTV3_9BACI</name>